<evidence type="ECO:0000256" key="1">
    <source>
        <dbReference type="ARBA" id="ARBA00022450"/>
    </source>
</evidence>
<keyword evidence="2" id="KW-0597">Phosphoprotein</keyword>
<dbReference type="NCBIfam" id="TIGR01688">
    <property type="entry name" value="dltC"/>
    <property type="match status" value="1"/>
</dbReference>
<gene>
    <name evidence="3" type="primary">dltC</name>
    <name evidence="3" type="ORF">R4Y45_05600</name>
</gene>
<name>A0ABU8SH33_9LACO</name>
<dbReference type="EC" id="6.1.1.13" evidence="3"/>
<dbReference type="Gene3D" id="1.10.1200.10">
    <property type="entry name" value="ACP-like"/>
    <property type="match status" value="1"/>
</dbReference>
<dbReference type="GO" id="GO:0016874">
    <property type="term" value="F:ligase activity"/>
    <property type="evidence" value="ECO:0007669"/>
    <property type="project" value="UniProtKB-KW"/>
</dbReference>
<dbReference type="RefSeq" id="WP_339970122.1">
    <property type="nucleotide sequence ID" value="NZ_JAWMWG010000001.1"/>
</dbReference>
<comment type="caution">
    <text evidence="3">The sequence shown here is derived from an EMBL/GenBank/DDBJ whole genome shotgun (WGS) entry which is preliminary data.</text>
</comment>
<keyword evidence="3" id="KW-0436">Ligase</keyword>
<accession>A0ABU8SH33</accession>
<evidence type="ECO:0000256" key="2">
    <source>
        <dbReference type="ARBA" id="ARBA00022553"/>
    </source>
</evidence>
<dbReference type="InterPro" id="IPR036736">
    <property type="entry name" value="ACP-like_sf"/>
</dbReference>
<dbReference type="InterPro" id="IPR003230">
    <property type="entry name" value="DltC"/>
</dbReference>
<organism evidence="3 4">
    <name type="scientific">Holzapfeliella saturejae</name>
    <dbReference type="NCBI Taxonomy" id="3082953"/>
    <lineage>
        <taxon>Bacteria</taxon>
        <taxon>Bacillati</taxon>
        <taxon>Bacillota</taxon>
        <taxon>Bacilli</taxon>
        <taxon>Lactobacillales</taxon>
        <taxon>Lactobacillaceae</taxon>
        <taxon>Holzapfeliella</taxon>
    </lineage>
</organism>
<protein>
    <submittedName>
        <fullName evidence="3">D-alanine--poly(Phosphoribitol) ligase subunit 2</fullName>
        <ecNumber evidence="3">6.1.1.13</ecNumber>
    </submittedName>
</protein>
<reference evidence="3 4" key="1">
    <citation type="submission" date="2023-10" db="EMBL/GenBank/DDBJ databases">
        <title>Holzapfeliella saturejae sp. nov. isolated from Satureja montana flowers.</title>
        <authorList>
            <person name="Alcantara C."/>
            <person name="Zuniga M."/>
            <person name="Landete J.M."/>
            <person name="Monedero V."/>
        </authorList>
    </citation>
    <scope>NUCLEOTIDE SEQUENCE [LARGE SCALE GENOMIC DNA]</scope>
    <source>
        <strain evidence="3 4">He02</strain>
    </source>
</reference>
<dbReference type="EMBL" id="JAWMWG010000001">
    <property type="protein sequence ID" value="MEJ6348695.1"/>
    <property type="molecule type" value="Genomic_DNA"/>
</dbReference>
<evidence type="ECO:0000313" key="3">
    <source>
        <dbReference type="EMBL" id="MEJ6348695.1"/>
    </source>
</evidence>
<keyword evidence="1" id="KW-0596">Phosphopantetheine</keyword>
<dbReference type="Proteomes" id="UP001377804">
    <property type="component" value="Unassembled WGS sequence"/>
</dbReference>
<sequence length="81" mass="9644">MIDRQKFYTILNQVTQQRRLQDSPDVNLYQTRILDDLKTVQLIYAFNNQLGLDISANDYDEKLWQTPNKILNQLEILSQTK</sequence>
<keyword evidence="4" id="KW-1185">Reference proteome</keyword>
<evidence type="ECO:0000313" key="4">
    <source>
        <dbReference type="Proteomes" id="UP001377804"/>
    </source>
</evidence>
<proteinExistence type="predicted"/>
<dbReference type="SUPFAM" id="SSF47336">
    <property type="entry name" value="ACP-like"/>
    <property type="match status" value="1"/>
</dbReference>